<dbReference type="Proteomes" id="UP001586593">
    <property type="component" value="Unassembled WGS sequence"/>
</dbReference>
<name>A0ABR3VT10_9PEZI</name>
<dbReference type="Gene3D" id="3.20.20.80">
    <property type="entry name" value="Glycosidases"/>
    <property type="match status" value="1"/>
</dbReference>
<comment type="similarity">
    <text evidence="1">Belongs to the glycosyl hydrolase 18 family. Chitinase class V subfamily.</text>
</comment>
<dbReference type="Gene3D" id="3.10.50.10">
    <property type="match status" value="1"/>
</dbReference>
<evidence type="ECO:0000313" key="6">
    <source>
        <dbReference type="Proteomes" id="UP001586593"/>
    </source>
</evidence>
<dbReference type="InterPro" id="IPR001223">
    <property type="entry name" value="Glyco_hydro18_cat"/>
</dbReference>
<dbReference type="InterPro" id="IPR050314">
    <property type="entry name" value="Glycosyl_Hydrlase_18"/>
</dbReference>
<comment type="caution">
    <text evidence="5">The sequence shown here is derived from an EMBL/GenBank/DDBJ whole genome shotgun (WGS) entry which is preliminary data.</text>
</comment>
<dbReference type="InterPro" id="IPR017853">
    <property type="entry name" value="GH"/>
</dbReference>
<dbReference type="SMART" id="SM00636">
    <property type="entry name" value="Glyco_18"/>
    <property type="match status" value="1"/>
</dbReference>
<keyword evidence="6" id="KW-1185">Reference proteome</keyword>
<evidence type="ECO:0000259" key="4">
    <source>
        <dbReference type="PROSITE" id="PS51910"/>
    </source>
</evidence>
<protein>
    <recommendedName>
        <fullName evidence="2">chitinase</fullName>
        <ecNumber evidence="2">3.2.1.14</ecNumber>
    </recommendedName>
</protein>
<organism evidence="5 6">
    <name type="scientific">Phialemonium thermophilum</name>
    <dbReference type="NCBI Taxonomy" id="223376"/>
    <lineage>
        <taxon>Eukaryota</taxon>
        <taxon>Fungi</taxon>
        <taxon>Dikarya</taxon>
        <taxon>Ascomycota</taxon>
        <taxon>Pezizomycotina</taxon>
        <taxon>Sordariomycetes</taxon>
        <taxon>Sordariomycetidae</taxon>
        <taxon>Cephalothecales</taxon>
        <taxon>Cephalothecaceae</taxon>
        <taxon>Phialemonium</taxon>
    </lineage>
</organism>
<dbReference type="SUPFAM" id="SSF51445">
    <property type="entry name" value="(Trans)glycosidases"/>
    <property type="match status" value="1"/>
</dbReference>
<evidence type="ECO:0000256" key="2">
    <source>
        <dbReference type="ARBA" id="ARBA00012729"/>
    </source>
</evidence>
<evidence type="ECO:0000256" key="1">
    <source>
        <dbReference type="ARBA" id="ARBA00008682"/>
    </source>
</evidence>
<evidence type="ECO:0000313" key="5">
    <source>
        <dbReference type="EMBL" id="KAL1844800.1"/>
    </source>
</evidence>
<dbReference type="Pfam" id="PF00704">
    <property type="entry name" value="Glyco_hydro_18"/>
    <property type="match status" value="1"/>
</dbReference>
<dbReference type="PANTHER" id="PTHR11177">
    <property type="entry name" value="CHITINASE"/>
    <property type="match status" value="1"/>
</dbReference>
<dbReference type="InterPro" id="IPR029070">
    <property type="entry name" value="Chitinase_insertion_sf"/>
</dbReference>
<gene>
    <name evidence="5" type="ORF">VTK73DRAFT_1769</name>
</gene>
<dbReference type="SUPFAM" id="SSF54556">
    <property type="entry name" value="Chitinase insertion domain"/>
    <property type="match status" value="1"/>
</dbReference>
<sequence>MDNARTGSGPSDSVFFCSFPLVVWEYPCNDQQGADFLAVLAAMRTHFPEDQYILTAALPAAEVVLRCLDLAQCARFLDSINLTAYDFYGSWTSTTGHHAQLYGRRKGDVSGSSGVAYLIASGVPGRKILLGIPLFGRSFLQAAGPGQSYDGTGGEDGTFDYKDLPRKGTQEQVDKRAVAAQCIGGDGGFVTYDNPDTVATKAMFCKQKGLAVSSLLQAGVRRRRWRDRNQGRGNRQRPVAPQVLNKSSPGWSLV</sequence>
<feature type="compositionally biased region" description="Polar residues" evidence="3">
    <location>
        <begin position="244"/>
        <end position="254"/>
    </location>
</feature>
<dbReference type="PANTHER" id="PTHR11177:SF228">
    <property type="entry name" value="CHITINASE"/>
    <property type="match status" value="1"/>
</dbReference>
<feature type="domain" description="GH18" evidence="4">
    <location>
        <begin position="1"/>
        <end position="254"/>
    </location>
</feature>
<dbReference type="EC" id="3.2.1.14" evidence="2"/>
<dbReference type="InterPro" id="IPR011583">
    <property type="entry name" value="Chitinase_II/V-like_cat"/>
</dbReference>
<dbReference type="PROSITE" id="PS51910">
    <property type="entry name" value="GH18_2"/>
    <property type="match status" value="1"/>
</dbReference>
<accession>A0ABR3VT10</accession>
<proteinExistence type="inferred from homology"/>
<dbReference type="EMBL" id="JAZHXJ010001456">
    <property type="protein sequence ID" value="KAL1844800.1"/>
    <property type="molecule type" value="Genomic_DNA"/>
</dbReference>
<evidence type="ECO:0000256" key="3">
    <source>
        <dbReference type="SAM" id="MobiDB-lite"/>
    </source>
</evidence>
<feature type="region of interest" description="Disordered" evidence="3">
    <location>
        <begin position="222"/>
        <end position="254"/>
    </location>
</feature>
<reference evidence="5 6" key="1">
    <citation type="journal article" date="2024" name="Commun. Biol.">
        <title>Comparative genomic analysis of thermophilic fungi reveals convergent evolutionary adaptations and gene losses.</title>
        <authorList>
            <person name="Steindorff A.S."/>
            <person name="Aguilar-Pontes M.V."/>
            <person name="Robinson A.J."/>
            <person name="Andreopoulos B."/>
            <person name="LaButti K."/>
            <person name="Kuo A."/>
            <person name="Mondo S."/>
            <person name="Riley R."/>
            <person name="Otillar R."/>
            <person name="Haridas S."/>
            <person name="Lipzen A."/>
            <person name="Grimwood J."/>
            <person name="Schmutz J."/>
            <person name="Clum A."/>
            <person name="Reid I.D."/>
            <person name="Moisan M.C."/>
            <person name="Butler G."/>
            <person name="Nguyen T.T.M."/>
            <person name="Dewar K."/>
            <person name="Conant G."/>
            <person name="Drula E."/>
            <person name="Henrissat B."/>
            <person name="Hansel C."/>
            <person name="Singer S."/>
            <person name="Hutchinson M.I."/>
            <person name="de Vries R.P."/>
            <person name="Natvig D.O."/>
            <person name="Powell A.J."/>
            <person name="Tsang A."/>
            <person name="Grigoriev I.V."/>
        </authorList>
    </citation>
    <scope>NUCLEOTIDE SEQUENCE [LARGE SCALE GENOMIC DNA]</scope>
    <source>
        <strain evidence="5 6">ATCC 24622</strain>
    </source>
</reference>